<protein>
    <submittedName>
        <fullName evidence="3">Helix-turn-helix transcriptional regulator</fullName>
    </submittedName>
</protein>
<evidence type="ECO:0000313" key="4">
    <source>
        <dbReference type="Proteomes" id="UP000732399"/>
    </source>
</evidence>
<sequence length="209" mass="22468">MSDTPRHRNAARFSAAIVCVRGTLTHNGAVGDRSRGSARRMERGQDAVAATGDAFRRLSPRHKQCLRLAYDRRVTKEIAAELNLGVGTVNGYCTEAIAILGARNRRDAAEMLHAHEAAVAGAGGTPFKVQPQSEGVFERGQAAAAMPAEPAFDPRALLPLRRKGARHNDLGILLRLAWIPLLAILFAVGFGMLATGLRVTSDLIRALRS</sequence>
<evidence type="ECO:0000256" key="1">
    <source>
        <dbReference type="SAM" id="Phobius"/>
    </source>
</evidence>
<keyword evidence="4" id="KW-1185">Reference proteome</keyword>
<dbReference type="SMART" id="SM00421">
    <property type="entry name" value="HTH_LUXR"/>
    <property type="match status" value="1"/>
</dbReference>
<dbReference type="InterPro" id="IPR000792">
    <property type="entry name" value="Tscrpt_reg_LuxR_C"/>
</dbReference>
<dbReference type="InterPro" id="IPR016032">
    <property type="entry name" value="Sig_transdc_resp-reg_C-effctor"/>
</dbReference>
<name>A0ABX1CTK3_9SPHN</name>
<feature type="transmembrane region" description="Helical" evidence="1">
    <location>
        <begin position="172"/>
        <end position="193"/>
    </location>
</feature>
<proteinExistence type="predicted"/>
<dbReference type="Proteomes" id="UP000732399">
    <property type="component" value="Unassembled WGS sequence"/>
</dbReference>
<comment type="caution">
    <text evidence="3">The sequence shown here is derived from an EMBL/GenBank/DDBJ whole genome shotgun (WGS) entry which is preliminary data.</text>
</comment>
<dbReference type="InterPro" id="IPR036388">
    <property type="entry name" value="WH-like_DNA-bd_sf"/>
</dbReference>
<evidence type="ECO:0000313" key="3">
    <source>
        <dbReference type="EMBL" id="NJR80141.1"/>
    </source>
</evidence>
<dbReference type="Gene3D" id="1.10.10.10">
    <property type="entry name" value="Winged helix-like DNA-binding domain superfamily/Winged helix DNA-binding domain"/>
    <property type="match status" value="1"/>
</dbReference>
<keyword evidence="1" id="KW-1133">Transmembrane helix</keyword>
<dbReference type="PROSITE" id="PS50043">
    <property type="entry name" value="HTH_LUXR_2"/>
    <property type="match status" value="1"/>
</dbReference>
<reference evidence="3 4" key="1">
    <citation type="submission" date="2020-03" db="EMBL/GenBank/DDBJ databases">
        <authorList>
            <person name="Wang L."/>
            <person name="He N."/>
            <person name="Li Y."/>
            <person name="Fang Y."/>
            <person name="Zhang F."/>
        </authorList>
    </citation>
    <scope>NUCLEOTIDE SEQUENCE [LARGE SCALE GENOMIC DNA]</scope>
    <source>
        <strain evidence="3 4">36D10-4-7</strain>
    </source>
</reference>
<dbReference type="SUPFAM" id="SSF46894">
    <property type="entry name" value="C-terminal effector domain of the bipartite response regulators"/>
    <property type="match status" value="1"/>
</dbReference>
<gene>
    <name evidence="3" type="ORF">HBH26_16285</name>
</gene>
<feature type="domain" description="HTH luxR-type" evidence="2">
    <location>
        <begin position="51"/>
        <end position="116"/>
    </location>
</feature>
<organism evidence="3 4">
    <name type="scientific">Sphingomonas corticis</name>
    <dbReference type="NCBI Taxonomy" id="2722791"/>
    <lineage>
        <taxon>Bacteria</taxon>
        <taxon>Pseudomonadati</taxon>
        <taxon>Pseudomonadota</taxon>
        <taxon>Alphaproteobacteria</taxon>
        <taxon>Sphingomonadales</taxon>
        <taxon>Sphingomonadaceae</taxon>
        <taxon>Sphingomonas</taxon>
    </lineage>
</organism>
<dbReference type="Pfam" id="PF00196">
    <property type="entry name" value="GerE"/>
    <property type="match status" value="1"/>
</dbReference>
<evidence type="ECO:0000259" key="2">
    <source>
        <dbReference type="PROSITE" id="PS50043"/>
    </source>
</evidence>
<keyword evidence="1" id="KW-0472">Membrane</keyword>
<accession>A0ABX1CTK3</accession>
<keyword evidence="1" id="KW-0812">Transmembrane</keyword>
<dbReference type="EMBL" id="JAAVJH010000013">
    <property type="protein sequence ID" value="NJR80141.1"/>
    <property type="molecule type" value="Genomic_DNA"/>
</dbReference>